<reference evidence="1 2" key="1">
    <citation type="submission" date="2017-12" db="EMBL/GenBank/DDBJ databases">
        <title>Comparative genomics of Botrytis spp.</title>
        <authorList>
            <person name="Valero-Jimenez C.A."/>
            <person name="Tapia P."/>
            <person name="Veloso J."/>
            <person name="Silva-Moreno E."/>
            <person name="Staats M."/>
            <person name="Valdes J.H."/>
            <person name="Van Kan J.A.L."/>
        </authorList>
    </citation>
    <scope>NUCLEOTIDE SEQUENCE [LARGE SCALE GENOMIC DNA]</scope>
    <source>
        <strain evidence="1 2">Bt9001</strain>
    </source>
</reference>
<protein>
    <submittedName>
        <fullName evidence="1">Uncharacterized protein</fullName>
    </submittedName>
</protein>
<sequence length="104" mass="11079">MTLLLPMLTTIGVRWENKSGEDDGSRGGRMRVTFDEVGDYNRICKALWMFGNVVVAVVASSVTQNETSDGGWSFIKGMGDGKGEKMVEGSSRVGKGISVGIVCG</sequence>
<dbReference type="Proteomes" id="UP000297777">
    <property type="component" value="Unassembled WGS sequence"/>
</dbReference>
<proteinExistence type="predicted"/>
<name>A0A4Z1EXV1_9HELO</name>
<dbReference type="AlphaFoldDB" id="A0A4Z1EXV1"/>
<keyword evidence="2" id="KW-1185">Reference proteome</keyword>
<dbReference type="EMBL" id="PQXH01000060">
    <property type="protein sequence ID" value="TGO14011.1"/>
    <property type="molecule type" value="Genomic_DNA"/>
</dbReference>
<gene>
    <name evidence="1" type="ORF">BTUL_0060g00550</name>
</gene>
<organism evidence="1 2">
    <name type="scientific">Botrytis tulipae</name>
    <dbReference type="NCBI Taxonomy" id="87230"/>
    <lineage>
        <taxon>Eukaryota</taxon>
        <taxon>Fungi</taxon>
        <taxon>Dikarya</taxon>
        <taxon>Ascomycota</taxon>
        <taxon>Pezizomycotina</taxon>
        <taxon>Leotiomycetes</taxon>
        <taxon>Helotiales</taxon>
        <taxon>Sclerotiniaceae</taxon>
        <taxon>Botrytis</taxon>
    </lineage>
</organism>
<accession>A0A4Z1EXV1</accession>
<evidence type="ECO:0000313" key="2">
    <source>
        <dbReference type="Proteomes" id="UP000297777"/>
    </source>
</evidence>
<comment type="caution">
    <text evidence="1">The sequence shown here is derived from an EMBL/GenBank/DDBJ whole genome shotgun (WGS) entry which is preliminary data.</text>
</comment>
<evidence type="ECO:0000313" key="1">
    <source>
        <dbReference type="EMBL" id="TGO14011.1"/>
    </source>
</evidence>